<dbReference type="Gene3D" id="1.20.58.60">
    <property type="match status" value="5"/>
</dbReference>
<dbReference type="GO" id="GO:0005856">
    <property type="term" value="C:cytoskeleton"/>
    <property type="evidence" value="ECO:0007669"/>
    <property type="project" value="UniProtKB-SubCell"/>
</dbReference>
<dbReference type="GO" id="GO:0003779">
    <property type="term" value="F:actin binding"/>
    <property type="evidence" value="ECO:0007669"/>
    <property type="project" value="UniProtKB-KW"/>
</dbReference>
<evidence type="ECO:0000256" key="2">
    <source>
        <dbReference type="ARBA" id="ARBA00006826"/>
    </source>
</evidence>
<comment type="subcellular location">
    <subcellularLocation>
        <location evidence="1">Cytoplasm</location>
        <location evidence="1">Cytoskeleton</location>
    </subcellularLocation>
</comment>
<keyword evidence="4" id="KW-0963">Cytoplasm</keyword>
<dbReference type="FunFam" id="1.20.58.60:FF:000033">
    <property type="entry name" value="Spectrin beta chain"/>
    <property type="match status" value="1"/>
</dbReference>
<dbReference type="InterPro" id="IPR001605">
    <property type="entry name" value="PH_dom-spectrin-type"/>
</dbReference>
<dbReference type="SMART" id="SM00150">
    <property type="entry name" value="SPEC"/>
    <property type="match status" value="7"/>
</dbReference>
<evidence type="ECO:0000256" key="3">
    <source>
        <dbReference type="ARBA" id="ARBA00022467"/>
    </source>
</evidence>
<feature type="region of interest" description="Disordered" evidence="9">
    <location>
        <begin position="1040"/>
        <end position="1185"/>
    </location>
</feature>
<keyword evidence="6" id="KW-0009">Actin-binding</keyword>
<dbReference type="Gene3D" id="2.30.29.30">
    <property type="entry name" value="Pleckstrin-homology domain (PH domain)/Phosphotyrosine-binding domain (PTB)"/>
    <property type="match status" value="1"/>
</dbReference>
<dbReference type="FunFam" id="1.20.58.60:FF:000019">
    <property type="entry name" value="Spectrin beta chain"/>
    <property type="match status" value="1"/>
</dbReference>
<keyword evidence="8" id="KW-0175">Coiled coil</keyword>
<feature type="compositionally biased region" description="Basic and acidic residues" evidence="9">
    <location>
        <begin position="989"/>
        <end position="1011"/>
    </location>
</feature>
<comment type="similarity">
    <text evidence="2">Belongs to the spectrin family.</text>
</comment>
<evidence type="ECO:0000256" key="9">
    <source>
        <dbReference type="SAM" id="MobiDB-lite"/>
    </source>
</evidence>
<dbReference type="FunFam" id="1.20.58.60:FF:000011">
    <property type="entry name" value="Spectrin beta chain"/>
    <property type="match status" value="1"/>
</dbReference>
<dbReference type="GO" id="GO:0005543">
    <property type="term" value="F:phospholipid binding"/>
    <property type="evidence" value="ECO:0007669"/>
    <property type="project" value="InterPro"/>
</dbReference>
<dbReference type="PRINTS" id="PR00683">
    <property type="entry name" value="SPECTRINPH"/>
</dbReference>
<feature type="region of interest" description="Disordered" evidence="9">
    <location>
        <begin position="1"/>
        <end position="31"/>
    </location>
</feature>
<evidence type="ECO:0000256" key="5">
    <source>
        <dbReference type="ARBA" id="ARBA00022737"/>
    </source>
</evidence>
<keyword evidence="7" id="KW-0206">Cytoskeleton</keyword>
<feature type="coiled-coil region" evidence="8">
    <location>
        <begin position="270"/>
        <end position="297"/>
    </location>
</feature>
<keyword evidence="5" id="KW-0677">Repeat</keyword>
<dbReference type="Pfam" id="PF00169">
    <property type="entry name" value="PH"/>
    <property type="match status" value="1"/>
</dbReference>
<dbReference type="InterPro" id="IPR011993">
    <property type="entry name" value="PH-like_dom_sf"/>
</dbReference>
<evidence type="ECO:0000256" key="1">
    <source>
        <dbReference type="ARBA" id="ARBA00004245"/>
    </source>
</evidence>
<feature type="compositionally biased region" description="Basic and acidic residues" evidence="9">
    <location>
        <begin position="1092"/>
        <end position="1126"/>
    </location>
</feature>
<dbReference type="GO" id="GO:0051693">
    <property type="term" value="P:actin filament capping"/>
    <property type="evidence" value="ECO:0007669"/>
    <property type="project" value="UniProtKB-KW"/>
</dbReference>
<evidence type="ECO:0000313" key="12">
    <source>
        <dbReference type="Proteomes" id="UP000829720"/>
    </source>
</evidence>
<dbReference type="InterPro" id="IPR018159">
    <property type="entry name" value="Spectrin/alpha-actinin"/>
</dbReference>
<evidence type="ECO:0000313" key="11">
    <source>
        <dbReference type="EMBL" id="KAI1902683.1"/>
    </source>
</evidence>
<dbReference type="SUPFAM" id="SSF46966">
    <property type="entry name" value="Spectrin repeat"/>
    <property type="match status" value="7"/>
</dbReference>
<evidence type="ECO:0000256" key="4">
    <source>
        <dbReference type="ARBA" id="ARBA00022490"/>
    </source>
</evidence>
<feature type="compositionally biased region" description="Basic and acidic residues" evidence="9">
    <location>
        <begin position="1257"/>
        <end position="1280"/>
    </location>
</feature>
<dbReference type="PANTHER" id="PTHR11915">
    <property type="entry name" value="SPECTRIN/FILAMIN RELATED CYTOSKELETAL PROTEIN"/>
    <property type="match status" value="1"/>
</dbReference>
<organism evidence="11 12">
    <name type="scientific">Albula goreensis</name>
    <dbReference type="NCBI Taxonomy" id="1534307"/>
    <lineage>
        <taxon>Eukaryota</taxon>
        <taxon>Metazoa</taxon>
        <taxon>Chordata</taxon>
        <taxon>Craniata</taxon>
        <taxon>Vertebrata</taxon>
        <taxon>Euteleostomi</taxon>
        <taxon>Actinopterygii</taxon>
        <taxon>Neopterygii</taxon>
        <taxon>Teleostei</taxon>
        <taxon>Albuliformes</taxon>
        <taxon>Albulidae</taxon>
        <taxon>Albula</taxon>
    </lineage>
</organism>
<feature type="compositionally biased region" description="Basic residues" evidence="9">
    <location>
        <begin position="1143"/>
        <end position="1160"/>
    </location>
</feature>
<feature type="region of interest" description="Disordered" evidence="9">
    <location>
        <begin position="988"/>
        <end position="1023"/>
    </location>
</feature>
<proteinExistence type="inferred from homology"/>
<dbReference type="GO" id="GO:0005737">
    <property type="term" value="C:cytoplasm"/>
    <property type="evidence" value="ECO:0007669"/>
    <property type="project" value="UniProtKB-ARBA"/>
</dbReference>
<evidence type="ECO:0000256" key="6">
    <source>
        <dbReference type="ARBA" id="ARBA00023203"/>
    </source>
</evidence>
<dbReference type="CDD" id="cd00176">
    <property type="entry name" value="SPEC"/>
    <property type="match status" value="3"/>
</dbReference>
<dbReference type="InterPro" id="IPR001849">
    <property type="entry name" value="PH_domain"/>
</dbReference>
<dbReference type="GO" id="GO:0016020">
    <property type="term" value="C:membrane"/>
    <property type="evidence" value="ECO:0007669"/>
    <property type="project" value="UniProtKB-ARBA"/>
</dbReference>
<dbReference type="Proteomes" id="UP000829720">
    <property type="component" value="Unassembled WGS sequence"/>
</dbReference>
<keyword evidence="3" id="KW-0117">Actin capping</keyword>
<feature type="region of interest" description="Disordered" evidence="9">
    <location>
        <begin position="1240"/>
        <end position="1304"/>
    </location>
</feature>
<keyword evidence="12" id="KW-1185">Reference proteome</keyword>
<dbReference type="InterPro" id="IPR002017">
    <property type="entry name" value="Spectrin_repeat"/>
</dbReference>
<protein>
    <recommendedName>
        <fullName evidence="10">PH domain-containing protein</fullName>
    </recommendedName>
</protein>
<feature type="compositionally biased region" description="Basic and acidic residues" evidence="9">
    <location>
        <begin position="1058"/>
        <end position="1084"/>
    </location>
</feature>
<dbReference type="SUPFAM" id="SSF50729">
    <property type="entry name" value="PH domain-like"/>
    <property type="match status" value="1"/>
</dbReference>
<reference evidence="11" key="1">
    <citation type="submission" date="2021-01" db="EMBL/GenBank/DDBJ databases">
        <authorList>
            <person name="Zahm M."/>
            <person name="Roques C."/>
            <person name="Cabau C."/>
            <person name="Klopp C."/>
            <person name="Donnadieu C."/>
            <person name="Jouanno E."/>
            <person name="Lampietro C."/>
            <person name="Louis A."/>
            <person name="Herpin A."/>
            <person name="Echchiki A."/>
            <person name="Berthelot C."/>
            <person name="Parey E."/>
            <person name="Roest-Crollius H."/>
            <person name="Braasch I."/>
            <person name="Postlethwait J."/>
            <person name="Bobe J."/>
            <person name="Montfort J."/>
            <person name="Bouchez O."/>
            <person name="Begum T."/>
            <person name="Mejri S."/>
            <person name="Adams A."/>
            <person name="Chen W.-J."/>
            <person name="Guiguen Y."/>
        </authorList>
    </citation>
    <scope>NUCLEOTIDE SEQUENCE</scope>
    <source>
        <tissue evidence="11">Blood</tissue>
    </source>
</reference>
<evidence type="ECO:0000256" key="7">
    <source>
        <dbReference type="ARBA" id="ARBA00023212"/>
    </source>
</evidence>
<name>A0A8T3E075_9TELE</name>
<dbReference type="PROSITE" id="PS50003">
    <property type="entry name" value="PH_DOMAIN"/>
    <property type="match status" value="1"/>
</dbReference>
<dbReference type="Pfam" id="PF00435">
    <property type="entry name" value="Spectrin"/>
    <property type="match status" value="6"/>
</dbReference>
<feature type="coiled-coil region" evidence="8">
    <location>
        <begin position="604"/>
        <end position="631"/>
    </location>
</feature>
<gene>
    <name evidence="11" type="ORF">AGOR_G00018540</name>
</gene>
<dbReference type="EMBL" id="JAERUA010000002">
    <property type="protein sequence ID" value="KAI1902683.1"/>
    <property type="molecule type" value="Genomic_DNA"/>
</dbReference>
<accession>A0A8T3E075</accession>
<comment type="caution">
    <text evidence="11">The sequence shown here is derived from an EMBL/GenBank/DDBJ whole genome shotgun (WGS) entry which is preliminary data.</text>
</comment>
<feature type="domain" description="PH" evidence="10">
    <location>
        <begin position="1166"/>
        <end position="1237"/>
    </location>
</feature>
<dbReference type="OrthoDB" id="5865767at2759"/>
<feature type="compositionally biased region" description="Polar residues" evidence="9">
    <location>
        <begin position="1046"/>
        <end position="1056"/>
    </location>
</feature>
<evidence type="ECO:0000256" key="8">
    <source>
        <dbReference type="SAM" id="Coils"/>
    </source>
</evidence>
<sequence length="1304" mass="150714">MQKNDHCTVTAGAGKERGEDEDTGAPGDRSLSPLFVATAESELDDCVVEKMLMARDTTRNEADKLHRKWLKHQAFMAELAQNKVWLEKIEKEGQQLIQEKPELSSVVHRKLEEIRECWRDLECTTQAKAHQLFENKANLGQNYANQDNQLSKQISPLSQMDGHQDLGPVNKQQTFKSKREEWFKEMRDLHVQETATPHWAVIRDDPTEKQAVVETRIVRLIEPLKERRRILLATKEVNQITRDLDDEILWIQERLPVAMCKEYGDSLQGVQQFVEKNQCLQKELQEHQARVEDVLNRAMLIATVQSPETDFVRDGVEQLRQLWESLCLETERRQMVLDTIFQAEQYYYNVVEVKTWLSEQEHQLMSEDRGKDEPSTLELLKRHLVMEQTIEDYAERIGLISQQCQQLLELGHPDSEQLQKQQSMVDRLYISLKDLVEERKSRLEQQYWLYELKREVDELEQWIAEREVVASSHELGQDFEQVTILQDKFTEFSSDTRALGQDRVTAVNKMVDELIDFGHADAATIAEWKDGLNEAWADLLEMMETRGQMLAASHQLHKFFADCQEVWLQIEDKRRRLPELKACQSGTATTSTLQRLMHTFEHDIQLLVTQVRQLQENAAQLRAVYAGEKAEAIARKEKEMMLAWTDLLTNCGECRVQITTVSDKLHFFSMAQDLNLWMDGLICQIGAKENPRDVSSVEMMMNYHQRLKSDIDTRNKGVQECLELGKTLLAARNPAAEEVKEKLDMLMAKQRELSDRWTKQWEELQQMLEVHQFSKEAVEAEAWLTGQELFPSRKELGSSGVDEMEQLIHRHEAFRKAAATWEEHFSLLRRLSAGDTVKAQQSMFPSRPLLGRKVFLDPQTTSPAQRTTSSRVQETIYEQVEPKPRYAFQKLPSTSVVQRLGSTVANYTPVMNWANYRSVDIKALAGEKPLVAHTPPNPAPDHLPSKRDTIYRSMQVLREVCQKECKKKEEPLIVNVIQATVPDIFSSELSRDTRGSRSDPQMDHYRLERQRKLGRQTSSEQELKARWEELPLEVREHRFRRRLERQTSSEQEGPTNEGSKKSSEQESTKEAVEKQSGGGEKRSTMAEIVEQLQEREAAQARAEAPHSSHSILDRATRPDRPRARDRPKPRRRPRPKEPETRGPARRQPRARRPFHSHPHTRPSGEIGFYKDAKNTTTPYNSEPLLNLSSCTCDVTNGYKKKKNVFALKTKDGEEYYFHARDEEDLKGWIANITTSITEHEEIAKWEKPQGATSSTEEGTRRDGDKSDKAEKSESIDKLEDNAQSQKGDTMEKSDRCSSTSGKNE</sequence>
<evidence type="ECO:0000259" key="10">
    <source>
        <dbReference type="PROSITE" id="PS50003"/>
    </source>
</evidence>